<feature type="compositionally biased region" description="Pro residues" evidence="1">
    <location>
        <begin position="74"/>
        <end position="89"/>
    </location>
</feature>
<evidence type="ECO:0000256" key="2">
    <source>
        <dbReference type="SAM" id="SignalP"/>
    </source>
</evidence>
<sequence length="89" mass="10130">MKLSNFGFLLGLYTTSSQVLAQTSDNTQTDMLNYHSQMNHLARRNFYNWSPGWNGWNGWNGWSGWGGWRGWGAPPTPPTPPTPPSPVWY</sequence>
<feature type="region of interest" description="Disordered" evidence="1">
    <location>
        <begin position="70"/>
        <end position="89"/>
    </location>
</feature>
<feature type="signal peptide" evidence="2">
    <location>
        <begin position="1"/>
        <end position="21"/>
    </location>
</feature>
<evidence type="ECO:0000256" key="1">
    <source>
        <dbReference type="SAM" id="MobiDB-lite"/>
    </source>
</evidence>
<reference evidence="3 4" key="1">
    <citation type="journal article" date="2018" name="G3 (Bethesda)">
        <title>Phylogenetic and Phylogenomic Definition of Rhizopus Species.</title>
        <authorList>
            <person name="Gryganskyi A.P."/>
            <person name="Golan J."/>
            <person name="Dolatabadi S."/>
            <person name="Mondo S."/>
            <person name="Robb S."/>
            <person name="Idnurm A."/>
            <person name="Muszewska A."/>
            <person name="Steczkiewicz K."/>
            <person name="Masonjones S."/>
            <person name="Liao H.L."/>
            <person name="Gajdeczka M.T."/>
            <person name="Anike F."/>
            <person name="Vuek A."/>
            <person name="Anishchenko I.M."/>
            <person name="Voigt K."/>
            <person name="de Hoog G.S."/>
            <person name="Smith M.E."/>
            <person name="Heitman J."/>
            <person name="Vilgalys R."/>
            <person name="Stajich J.E."/>
        </authorList>
    </citation>
    <scope>NUCLEOTIDE SEQUENCE [LARGE SCALE GENOMIC DNA]</scope>
    <source>
        <strain evidence="3 4">CBS 357.93</strain>
    </source>
</reference>
<evidence type="ECO:0000313" key="4">
    <source>
        <dbReference type="Proteomes" id="UP000252139"/>
    </source>
</evidence>
<keyword evidence="2" id="KW-0732">Signal</keyword>
<protein>
    <submittedName>
        <fullName evidence="3">Uncharacterized protein</fullName>
    </submittedName>
</protein>
<dbReference type="OrthoDB" id="10426403at2759"/>
<name>A0A367J866_RHIAZ</name>
<accession>A0A367J866</accession>
<organism evidence="3 4">
    <name type="scientific">Rhizopus azygosporus</name>
    <name type="common">Rhizopus microsporus var. azygosporus</name>
    <dbReference type="NCBI Taxonomy" id="86630"/>
    <lineage>
        <taxon>Eukaryota</taxon>
        <taxon>Fungi</taxon>
        <taxon>Fungi incertae sedis</taxon>
        <taxon>Mucoromycota</taxon>
        <taxon>Mucoromycotina</taxon>
        <taxon>Mucoromycetes</taxon>
        <taxon>Mucorales</taxon>
        <taxon>Mucorineae</taxon>
        <taxon>Rhizopodaceae</taxon>
        <taxon>Rhizopus</taxon>
    </lineage>
</organism>
<keyword evidence="4" id="KW-1185">Reference proteome</keyword>
<dbReference type="EMBL" id="PJQL01001941">
    <property type="protein sequence ID" value="RCH86095.1"/>
    <property type="molecule type" value="Genomic_DNA"/>
</dbReference>
<gene>
    <name evidence="3" type="ORF">CU097_007607</name>
</gene>
<proteinExistence type="predicted"/>
<evidence type="ECO:0000313" key="3">
    <source>
        <dbReference type="EMBL" id="RCH86095.1"/>
    </source>
</evidence>
<comment type="caution">
    <text evidence="3">The sequence shown here is derived from an EMBL/GenBank/DDBJ whole genome shotgun (WGS) entry which is preliminary data.</text>
</comment>
<dbReference type="Proteomes" id="UP000252139">
    <property type="component" value="Unassembled WGS sequence"/>
</dbReference>
<dbReference type="AlphaFoldDB" id="A0A367J866"/>
<feature type="chain" id="PRO_5016842524" evidence="2">
    <location>
        <begin position="22"/>
        <end position="89"/>
    </location>
</feature>